<feature type="domain" description="3-hydroxyacyl-CoA dehydrogenase NAD binding" evidence="6">
    <location>
        <begin position="11"/>
        <end position="190"/>
    </location>
</feature>
<dbReference type="GO" id="GO:0016616">
    <property type="term" value="F:oxidoreductase activity, acting on the CH-OH group of donors, NAD or NADP as acceptor"/>
    <property type="evidence" value="ECO:0007669"/>
    <property type="project" value="InterPro"/>
</dbReference>
<dbReference type="AlphaFoldDB" id="A0A368N5Q8"/>
<dbReference type="PANTHER" id="PTHR48075">
    <property type="entry name" value="3-HYDROXYACYL-COA DEHYDROGENASE FAMILY PROTEIN"/>
    <property type="match status" value="1"/>
</dbReference>
<evidence type="ECO:0000256" key="3">
    <source>
        <dbReference type="PIRSR" id="PIRSR000105-1"/>
    </source>
</evidence>
<comment type="similarity">
    <text evidence="1">Belongs to the 3-hydroxyacyl-CoA dehydrogenase family.</text>
</comment>
<dbReference type="InterPro" id="IPR006180">
    <property type="entry name" value="3-OHacyl-CoA_DH_CS"/>
</dbReference>
<sequence>MSATPARIDDAAVLGSGVMGHGIALAFALDGHRVSLYDVNEDLLAESEGRIRSVLDTLVSAGEVDADDADAAAARITRTTSLSDAVSGVDFVTEAVVEELDVKREVFAELSAHAPDDAILATNTSGLSITAVADATDDPERVVGTHWFNPPYVVPLVEVVRGEETADSVVETTYDFFEAMGKTPVHVEKDIPGFIGNRIQMAMIYEAFSLLDRGVASAEAIDRAVKAGFGFRLPLLGVFEKVDHSGLDVEHEVEQYLLPELDRGTESKDVLNEAVENGDYGLKTGAGVYDWEGLDPGEIYDQRDEALLAILDLYDSYDMERTPRT</sequence>
<dbReference type="PROSITE" id="PS00067">
    <property type="entry name" value="3HCDH"/>
    <property type="match status" value="1"/>
</dbReference>
<evidence type="ECO:0000313" key="7">
    <source>
        <dbReference type="EMBL" id="RCU45882.1"/>
    </source>
</evidence>
<feature type="domain" description="3-hydroxyacyl-CoA dehydrogenase C-terminal" evidence="5">
    <location>
        <begin position="193"/>
        <end position="291"/>
    </location>
</feature>
<feature type="binding site" evidence="4">
    <location>
        <position position="283"/>
    </location>
    <ligand>
        <name>NAD(+)</name>
        <dbReference type="ChEBI" id="CHEBI:57540"/>
    </ligand>
</feature>
<dbReference type="EMBL" id="QPHM01000001">
    <property type="protein sequence ID" value="RCU45882.1"/>
    <property type="molecule type" value="Genomic_DNA"/>
</dbReference>
<dbReference type="Gene3D" id="3.40.50.720">
    <property type="entry name" value="NAD(P)-binding Rossmann-like Domain"/>
    <property type="match status" value="1"/>
</dbReference>
<dbReference type="InterPro" id="IPR022694">
    <property type="entry name" value="3-OHacyl-CoA_DH"/>
</dbReference>
<keyword evidence="4" id="KW-0520">NAD</keyword>
<feature type="binding site" evidence="4">
    <location>
        <position position="125"/>
    </location>
    <ligand>
        <name>NAD(+)</name>
        <dbReference type="ChEBI" id="CHEBI:57540"/>
    </ligand>
</feature>
<dbReference type="InterPro" id="IPR006176">
    <property type="entry name" value="3-OHacyl-CoA_DH_NAD-bd"/>
</dbReference>
<evidence type="ECO:0000256" key="1">
    <source>
        <dbReference type="ARBA" id="ARBA00009463"/>
    </source>
</evidence>
<accession>A0A368N5Q8</accession>
<comment type="caution">
    <text evidence="7">The sequence shown here is derived from an EMBL/GenBank/DDBJ whole genome shotgun (WGS) entry which is preliminary data.</text>
</comment>
<dbReference type="InterPro" id="IPR036291">
    <property type="entry name" value="NAD(P)-bd_dom_sf"/>
</dbReference>
<evidence type="ECO:0000259" key="5">
    <source>
        <dbReference type="Pfam" id="PF00725"/>
    </source>
</evidence>
<evidence type="ECO:0000256" key="4">
    <source>
        <dbReference type="PIRSR" id="PIRSR000105-2"/>
    </source>
</evidence>
<feature type="binding site" evidence="4">
    <location>
        <position position="103"/>
    </location>
    <ligand>
        <name>NAD(+)</name>
        <dbReference type="ChEBI" id="CHEBI:57540"/>
    </ligand>
</feature>
<dbReference type="Gene3D" id="1.10.1040.10">
    <property type="entry name" value="N-(1-d-carboxylethyl)-l-norvaline Dehydrogenase, domain 2"/>
    <property type="match status" value="1"/>
</dbReference>
<evidence type="ECO:0000313" key="8">
    <source>
        <dbReference type="Proteomes" id="UP000252189"/>
    </source>
</evidence>
<keyword evidence="8" id="KW-1185">Reference proteome</keyword>
<feature type="binding site" evidence="4">
    <location>
        <position position="98"/>
    </location>
    <ligand>
        <name>NAD(+)</name>
        <dbReference type="ChEBI" id="CHEBI:57540"/>
    </ligand>
</feature>
<dbReference type="OrthoDB" id="51300at2157"/>
<proteinExistence type="inferred from homology"/>
<dbReference type="InterPro" id="IPR006108">
    <property type="entry name" value="3HC_DH_C"/>
</dbReference>
<evidence type="ECO:0000259" key="6">
    <source>
        <dbReference type="Pfam" id="PF02737"/>
    </source>
</evidence>
<evidence type="ECO:0000256" key="2">
    <source>
        <dbReference type="ARBA" id="ARBA00023002"/>
    </source>
</evidence>
<dbReference type="PANTHER" id="PTHR48075:SF5">
    <property type="entry name" value="3-HYDROXYBUTYRYL-COA DEHYDROGENASE"/>
    <property type="match status" value="1"/>
</dbReference>
<dbReference type="GO" id="GO:0006631">
    <property type="term" value="P:fatty acid metabolic process"/>
    <property type="evidence" value="ECO:0007669"/>
    <property type="project" value="InterPro"/>
</dbReference>
<feature type="binding site" evidence="4">
    <location>
        <begin position="15"/>
        <end position="20"/>
    </location>
    <ligand>
        <name>NAD(+)</name>
        <dbReference type="ChEBI" id="CHEBI:57540"/>
    </ligand>
</feature>
<dbReference type="Proteomes" id="UP000252189">
    <property type="component" value="Unassembled WGS sequence"/>
</dbReference>
<reference evidence="7 8" key="1">
    <citation type="submission" date="2018-07" db="EMBL/GenBank/DDBJ databases">
        <title>Genome sequences of Haloplanus salinus JCM 18368T.</title>
        <authorList>
            <person name="Kim Y.B."/>
            <person name="Roh S.W."/>
        </authorList>
    </citation>
    <scope>NUCLEOTIDE SEQUENCE [LARGE SCALE GENOMIC DNA]</scope>
    <source>
        <strain evidence="7 8">JCM 18368</strain>
    </source>
</reference>
<feature type="binding site" evidence="4">
    <location>
        <position position="149"/>
    </location>
    <ligand>
        <name>NAD(+)</name>
        <dbReference type="ChEBI" id="CHEBI:57540"/>
    </ligand>
</feature>
<dbReference type="InterPro" id="IPR013328">
    <property type="entry name" value="6PGD_dom2"/>
</dbReference>
<organism evidence="7 8">
    <name type="scientific">Haloplanus salinus</name>
    <dbReference type="NCBI Taxonomy" id="1126245"/>
    <lineage>
        <taxon>Archaea</taxon>
        <taxon>Methanobacteriati</taxon>
        <taxon>Methanobacteriota</taxon>
        <taxon>Stenosarchaea group</taxon>
        <taxon>Halobacteria</taxon>
        <taxon>Halobacteriales</taxon>
        <taxon>Haloferacaceae</taxon>
        <taxon>Haloplanus</taxon>
    </lineage>
</organism>
<feature type="site" description="Important for catalytic activity" evidence="3">
    <location>
        <position position="146"/>
    </location>
</feature>
<protein>
    <submittedName>
        <fullName evidence="7">3-hydroxyacyl-CoA dehydrogenase family protein</fullName>
    </submittedName>
</protein>
<dbReference type="Pfam" id="PF02737">
    <property type="entry name" value="3HCDH_N"/>
    <property type="match status" value="1"/>
</dbReference>
<dbReference type="Pfam" id="PF00725">
    <property type="entry name" value="3HCDH"/>
    <property type="match status" value="1"/>
</dbReference>
<dbReference type="FunFam" id="3.40.50.720:FF:000009">
    <property type="entry name" value="Fatty oxidation complex, alpha subunit"/>
    <property type="match status" value="1"/>
</dbReference>
<gene>
    <name evidence="7" type="ORF">DU504_00300</name>
</gene>
<dbReference type="InterPro" id="IPR008927">
    <property type="entry name" value="6-PGluconate_DH-like_C_sf"/>
</dbReference>
<dbReference type="GO" id="GO:0070403">
    <property type="term" value="F:NAD+ binding"/>
    <property type="evidence" value="ECO:0007669"/>
    <property type="project" value="InterPro"/>
</dbReference>
<dbReference type="SUPFAM" id="SSF51735">
    <property type="entry name" value="NAD(P)-binding Rossmann-fold domains"/>
    <property type="match status" value="1"/>
</dbReference>
<feature type="binding site" evidence="4">
    <location>
        <position position="38"/>
    </location>
    <ligand>
        <name>NAD(+)</name>
        <dbReference type="ChEBI" id="CHEBI:57540"/>
    </ligand>
</feature>
<dbReference type="PIRSF" id="PIRSF000105">
    <property type="entry name" value="HCDH"/>
    <property type="match status" value="1"/>
</dbReference>
<name>A0A368N5Q8_9EURY</name>
<dbReference type="SUPFAM" id="SSF48179">
    <property type="entry name" value="6-phosphogluconate dehydrogenase C-terminal domain-like"/>
    <property type="match status" value="1"/>
</dbReference>
<dbReference type="RefSeq" id="WP_114447436.1">
    <property type="nucleotide sequence ID" value="NZ_QPHM01000001.1"/>
</dbReference>
<keyword evidence="2" id="KW-0560">Oxidoreductase</keyword>